<dbReference type="GeneID" id="78359379"/>
<evidence type="ECO:0000256" key="2">
    <source>
        <dbReference type="SAM" id="Phobius"/>
    </source>
</evidence>
<dbReference type="AlphaFoldDB" id="A0A369M2B0"/>
<feature type="signal peptide" evidence="3">
    <location>
        <begin position="1"/>
        <end position="22"/>
    </location>
</feature>
<comment type="caution">
    <text evidence="4">The sequence shown here is derived from an EMBL/GenBank/DDBJ whole genome shotgun (WGS) entry which is preliminary data.</text>
</comment>
<feature type="transmembrane region" description="Helical" evidence="2">
    <location>
        <begin position="204"/>
        <end position="227"/>
    </location>
</feature>
<keyword evidence="2" id="KW-1133">Transmembrane helix</keyword>
<organism evidence="4 5">
    <name type="scientific">Gordonibacter pamelaeae</name>
    <dbReference type="NCBI Taxonomy" id="471189"/>
    <lineage>
        <taxon>Bacteria</taxon>
        <taxon>Bacillati</taxon>
        <taxon>Actinomycetota</taxon>
        <taxon>Coriobacteriia</taxon>
        <taxon>Eggerthellales</taxon>
        <taxon>Eggerthellaceae</taxon>
        <taxon>Gordonibacter</taxon>
    </lineage>
</organism>
<name>A0A369M2B0_9ACTN</name>
<accession>A0A369M2B0</accession>
<protein>
    <recommendedName>
        <fullName evidence="6">LPXTG cell wall anchor domain-containing protein</fullName>
    </recommendedName>
</protein>
<sequence length="233" mass="23667">MKKRLAALLCAAMLTAALPVLAWADETPTAAPGATGGDGGAAPVAGTADKPIEPRQMSASANRSELHGETTASDFGIAWVTESIDDSLSEQDTYRVVAKQATKKIAFAVTPSGEFADCAKIEVHVKPDSSTAGVAKTFEVTRPSKDAPFNFTSEIFNLGDQTGDNTYNADFLVAIVPSEGGFDEPAPDAASGIDTGAKSPKTGLATGAVAAGSVLLLAAAGGVAVALRRKLDA</sequence>
<dbReference type="RefSeq" id="WP_114568742.1">
    <property type="nucleotide sequence ID" value="NZ_CABMMS010000003.1"/>
</dbReference>
<keyword evidence="3" id="KW-0732">Signal</keyword>
<evidence type="ECO:0000313" key="5">
    <source>
        <dbReference type="Proteomes" id="UP000254000"/>
    </source>
</evidence>
<evidence type="ECO:0000256" key="1">
    <source>
        <dbReference type="SAM" id="MobiDB-lite"/>
    </source>
</evidence>
<keyword evidence="5" id="KW-1185">Reference proteome</keyword>
<evidence type="ECO:0000256" key="3">
    <source>
        <dbReference type="SAM" id="SignalP"/>
    </source>
</evidence>
<feature type="chain" id="PRO_5038568357" description="LPXTG cell wall anchor domain-containing protein" evidence="3">
    <location>
        <begin position="23"/>
        <end position="233"/>
    </location>
</feature>
<keyword evidence="2" id="KW-0812">Transmembrane</keyword>
<evidence type="ECO:0008006" key="6">
    <source>
        <dbReference type="Google" id="ProtNLM"/>
    </source>
</evidence>
<feature type="region of interest" description="Disordered" evidence="1">
    <location>
        <begin position="31"/>
        <end position="64"/>
    </location>
</feature>
<keyword evidence="2" id="KW-0472">Membrane</keyword>
<dbReference type="OrthoDB" id="9919616at2"/>
<proteinExistence type="predicted"/>
<dbReference type="EMBL" id="PPTS01000003">
    <property type="protein sequence ID" value="RDB65780.1"/>
    <property type="molecule type" value="Genomic_DNA"/>
</dbReference>
<reference evidence="4 5" key="1">
    <citation type="journal article" date="2018" name="Elife">
        <title>Discovery and characterization of a prevalent human gut bacterial enzyme sufficient for the inactivation of a family of plant toxins.</title>
        <authorList>
            <person name="Koppel N."/>
            <person name="Bisanz J.E."/>
            <person name="Pandelia M.E."/>
            <person name="Turnbaugh P.J."/>
            <person name="Balskus E.P."/>
        </authorList>
    </citation>
    <scope>NUCLEOTIDE SEQUENCE [LARGE SCALE GENOMIC DNA]</scope>
    <source>
        <strain evidence="4 5">3C</strain>
    </source>
</reference>
<dbReference type="Proteomes" id="UP000254000">
    <property type="component" value="Unassembled WGS sequence"/>
</dbReference>
<gene>
    <name evidence="4" type="ORF">C1877_06650</name>
</gene>
<evidence type="ECO:0000313" key="4">
    <source>
        <dbReference type="EMBL" id="RDB65780.1"/>
    </source>
</evidence>